<gene>
    <name evidence="1" type="ORF">BLA29_009657</name>
</gene>
<evidence type="ECO:0000313" key="1">
    <source>
        <dbReference type="EMBL" id="OTF81130.1"/>
    </source>
</evidence>
<accession>A0A1Y3BJK1</accession>
<dbReference type="Gene3D" id="3.40.50.1000">
    <property type="entry name" value="HAD superfamily/HAD-like"/>
    <property type="match status" value="1"/>
</dbReference>
<dbReference type="Gene3D" id="1.10.150.240">
    <property type="entry name" value="Putative phosphatase, domain 2"/>
    <property type="match status" value="1"/>
</dbReference>
<dbReference type="SUPFAM" id="SSF56784">
    <property type="entry name" value="HAD-like"/>
    <property type="match status" value="1"/>
</dbReference>
<dbReference type="InterPro" id="IPR036412">
    <property type="entry name" value="HAD-like_sf"/>
</dbReference>
<keyword evidence="2" id="KW-1185">Reference proteome</keyword>
<protein>
    <submittedName>
        <fullName evidence="1">Uncharacterized protein</fullName>
    </submittedName>
</protein>
<dbReference type="PANTHER" id="PTHR18901:SF38">
    <property type="entry name" value="PSEUDOURIDINE-5'-PHOSPHATASE"/>
    <property type="match status" value="1"/>
</dbReference>
<reference evidence="1 2" key="1">
    <citation type="submission" date="2017-03" db="EMBL/GenBank/DDBJ databases">
        <title>Genome Survey of Euroglyphus maynei.</title>
        <authorList>
            <person name="Arlian L.G."/>
            <person name="Morgan M.S."/>
            <person name="Rider S.D."/>
        </authorList>
    </citation>
    <scope>NUCLEOTIDE SEQUENCE [LARGE SCALE GENOMIC DNA]</scope>
    <source>
        <strain evidence="1">Arlian Lab</strain>
        <tissue evidence="1">Whole body</tissue>
    </source>
</reference>
<dbReference type="PANTHER" id="PTHR18901">
    <property type="entry name" value="2-DEOXYGLUCOSE-6-PHOSPHATE PHOSPHATASE 2"/>
    <property type="match status" value="1"/>
</dbReference>
<dbReference type="InterPro" id="IPR023198">
    <property type="entry name" value="PGP-like_dom2"/>
</dbReference>
<organism evidence="1 2">
    <name type="scientific">Euroglyphus maynei</name>
    <name type="common">Mayne's house dust mite</name>
    <dbReference type="NCBI Taxonomy" id="6958"/>
    <lineage>
        <taxon>Eukaryota</taxon>
        <taxon>Metazoa</taxon>
        <taxon>Ecdysozoa</taxon>
        <taxon>Arthropoda</taxon>
        <taxon>Chelicerata</taxon>
        <taxon>Arachnida</taxon>
        <taxon>Acari</taxon>
        <taxon>Acariformes</taxon>
        <taxon>Sarcoptiformes</taxon>
        <taxon>Astigmata</taxon>
        <taxon>Psoroptidia</taxon>
        <taxon>Analgoidea</taxon>
        <taxon>Pyroglyphidae</taxon>
        <taxon>Pyroglyphinae</taxon>
        <taxon>Euroglyphus</taxon>
    </lineage>
</organism>
<dbReference type="InterPro" id="IPR023214">
    <property type="entry name" value="HAD_sf"/>
</dbReference>
<dbReference type="Proteomes" id="UP000194236">
    <property type="component" value="Unassembled WGS sequence"/>
</dbReference>
<dbReference type="OrthoDB" id="40579at2759"/>
<sequence>MLEDKLKILGRPGSVVARMIVDDLKLPITVSEFMKQFEQEYSHLVNVQPVPLMPGVERLIRHLNRFKIPIAIATGSRRYTYELNTKFHQNLFESFHHVLMTPEDPENHQNQQQSSQWSKPYLMLDSLKLFQPELFGLPPFLDDC</sequence>
<proteinExistence type="predicted"/>
<comment type="caution">
    <text evidence="1">The sequence shown here is derived from an EMBL/GenBank/DDBJ whole genome shotgun (WGS) entry which is preliminary data.</text>
</comment>
<evidence type="ECO:0000313" key="2">
    <source>
        <dbReference type="Proteomes" id="UP000194236"/>
    </source>
</evidence>
<name>A0A1Y3BJK1_EURMA</name>
<dbReference type="GO" id="GO:0016791">
    <property type="term" value="F:phosphatase activity"/>
    <property type="evidence" value="ECO:0007669"/>
    <property type="project" value="TreeGrafter"/>
</dbReference>
<dbReference type="AlphaFoldDB" id="A0A1Y3BJK1"/>
<dbReference type="EMBL" id="MUJZ01015151">
    <property type="protein sequence ID" value="OTF81130.1"/>
    <property type="molecule type" value="Genomic_DNA"/>
</dbReference>